<evidence type="ECO:0000313" key="7">
    <source>
        <dbReference type="Proteomes" id="UP000729913"/>
    </source>
</evidence>
<evidence type="ECO:0000256" key="1">
    <source>
        <dbReference type="ARBA" id="ARBA00004230"/>
    </source>
</evidence>
<protein>
    <recommendedName>
        <fullName evidence="8">Ropporin-1-like protein</fullName>
    </recommendedName>
</protein>
<gene>
    <name evidence="6" type="ORF">G9C98_001738</name>
</gene>
<keyword evidence="2" id="KW-0282">Flagellum</keyword>
<organism evidence="6 7">
    <name type="scientific">Cotesia typhae</name>
    <dbReference type="NCBI Taxonomy" id="2053667"/>
    <lineage>
        <taxon>Eukaryota</taxon>
        <taxon>Metazoa</taxon>
        <taxon>Ecdysozoa</taxon>
        <taxon>Arthropoda</taxon>
        <taxon>Hexapoda</taxon>
        <taxon>Insecta</taxon>
        <taxon>Pterygota</taxon>
        <taxon>Neoptera</taxon>
        <taxon>Endopterygota</taxon>
        <taxon>Hymenoptera</taxon>
        <taxon>Apocrita</taxon>
        <taxon>Ichneumonoidea</taxon>
        <taxon>Braconidae</taxon>
        <taxon>Microgastrinae</taxon>
        <taxon>Cotesia</taxon>
    </lineage>
</organism>
<comment type="caution">
    <text evidence="6">The sequence shown here is derived from an EMBL/GenBank/DDBJ whole genome shotgun (WGS) entry which is preliminary data.</text>
</comment>
<comment type="subcellular location">
    <subcellularLocation>
        <location evidence="1">Cell projection</location>
        <location evidence="1">Cilium</location>
        <location evidence="1">Flagellum</location>
    </subcellularLocation>
</comment>
<reference evidence="6" key="2">
    <citation type="submission" date="2021-04" db="EMBL/GenBank/DDBJ databases">
        <title>Genome-wide patterns of bracovirus chromosomal integration into multiple host tissues during parasitism.</title>
        <authorList>
            <person name="Chebbi M.A.C."/>
        </authorList>
    </citation>
    <scope>NUCLEOTIDE SEQUENCE</scope>
    <source>
        <tissue evidence="6">Whole body</tissue>
    </source>
</reference>
<keyword evidence="3" id="KW-0969">Cilium</keyword>
<dbReference type="EMBL" id="JAAOIC020000064">
    <property type="protein sequence ID" value="KAG8035248.1"/>
    <property type="molecule type" value="Genomic_DNA"/>
</dbReference>
<dbReference type="PANTHER" id="PTHR14952">
    <property type="entry name" value="ROPPORIN-1-LIKE PROTEIN"/>
    <property type="match status" value="1"/>
</dbReference>
<keyword evidence="7" id="KW-1185">Reference proteome</keyword>
<dbReference type="OrthoDB" id="10067602at2759"/>
<evidence type="ECO:0000256" key="2">
    <source>
        <dbReference type="ARBA" id="ARBA00022846"/>
    </source>
</evidence>
<dbReference type="AlphaFoldDB" id="A0A8J5QKF2"/>
<evidence type="ECO:0008006" key="8">
    <source>
        <dbReference type="Google" id="ProtNLM"/>
    </source>
</evidence>
<evidence type="ECO:0000256" key="5">
    <source>
        <dbReference type="ARBA" id="ARBA00035651"/>
    </source>
</evidence>
<accession>A0A8J5QKF2</accession>
<dbReference type="Proteomes" id="UP000729913">
    <property type="component" value="Unassembled WGS sequence"/>
</dbReference>
<reference evidence="6" key="1">
    <citation type="submission" date="2020-03" db="EMBL/GenBank/DDBJ databases">
        <authorList>
            <person name="Chebbi M.A."/>
            <person name="Drezen J.M."/>
        </authorList>
    </citation>
    <scope>NUCLEOTIDE SEQUENCE</scope>
    <source>
        <tissue evidence="6">Whole body</tissue>
    </source>
</reference>
<evidence type="ECO:0000256" key="4">
    <source>
        <dbReference type="ARBA" id="ARBA00023273"/>
    </source>
</evidence>
<dbReference type="GO" id="GO:0031514">
    <property type="term" value="C:motile cilium"/>
    <property type="evidence" value="ECO:0007669"/>
    <property type="project" value="UniProtKB-SubCell"/>
</dbReference>
<proteinExistence type="inferred from homology"/>
<comment type="similarity">
    <text evidence="5">Belongs to the ropporin family.</text>
</comment>
<evidence type="ECO:0000313" key="6">
    <source>
        <dbReference type="EMBL" id="KAG8035248.1"/>
    </source>
</evidence>
<sequence length="567" mass="63582">MAVSSTKDIYSREQITVPPALPGILKLYAKAAIKTRPYDLLEWTSRYFRAMADNKAPPVKERFEYPPFTHPTGLTPRYLKTLLNQFGRANSKVALDSLLVQWQGIGLEDTLLYQILMIGRLLNDQDRRQVDLYRFLAVACGFITSSLKETMIYVCELLTDEPEGGSCMIPLTTMLSIYGYLARLDCSGENPESTSTSTSENLKIPDKPLRHSLLLEEDIKKNKAEEMRNKTVKKDKNKTLFTSSISREDLKSVCISQTETKSKTSNHRVCDSASSVEKSSATRTREEIRGDGDIKCLARLDAVKADEKELAVMVGEKSTRAQQKKLHVPLLASTGNENENEDDIADKTLSSLTLQSINDCYSNNLNYSSVKVSSKGEAKSKEVDVKARLELKNHKEKPGSEGVPKERVGAGVGEKKNEVDMLKDKKIIKYTDMKEKLGLSEIFQGIYESYQVRVKNKDLLSLSCSSLSLNEDVGCEGEQIKEPEENEEEDDIVGNFLKRMEKLTLRGNIDINYQVIGIGGIVTDECINNVQEWLTECGACQQGLVGPLNLRHFLCPRLNDTRGKDFN</sequence>
<keyword evidence="4" id="KW-0966">Cell projection</keyword>
<dbReference type="PANTHER" id="PTHR14952:SF9">
    <property type="entry name" value="EF-HAND DOMAIN-CONTAINING PROTEIN"/>
    <property type="match status" value="1"/>
</dbReference>
<name>A0A8J5QKF2_9HYME</name>
<evidence type="ECO:0000256" key="3">
    <source>
        <dbReference type="ARBA" id="ARBA00023069"/>
    </source>
</evidence>